<dbReference type="SUPFAM" id="SSF51735">
    <property type="entry name" value="NAD(P)-binding Rossmann-fold domains"/>
    <property type="match status" value="1"/>
</dbReference>
<protein>
    <submittedName>
        <fullName evidence="2">NADH-flavin reductase</fullName>
    </submittedName>
</protein>
<organism evidence="2">
    <name type="scientific">Halomonas campaniensis</name>
    <dbReference type="NCBI Taxonomy" id="213554"/>
    <lineage>
        <taxon>Bacteria</taxon>
        <taxon>Pseudomonadati</taxon>
        <taxon>Pseudomonadota</taxon>
        <taxon>Gammaproteobacteria</taxon>
        <taxon>Oceanospirillales</taxon>
        <taxon>Halomonadaceae</taxon>
        <taxon>Halomonas</taxon>
    </lineage>
</organism>
<dbReference type="AlphaFoldDB" id="A0A3D0KDA9"/>
<name>A0A3D0KDA9_9GAMM</name>
<dbReference type="Gene3D" id="3.40.50.720">
    <property type="entry name" value="NAD(P)-binding Rossmann-like Domain"/>
    <property type="match status" value="1"/>
</dbReference>
<sequence length="212" mass="22557">MKIAILGAAGDVGTRIMSEALARGHHVTGVVRTESQRNKLPAEASYCVADISAPHQLTQAVEGQDLLISAVRPPEGQEALLVTLTDVILNSALAEQRVLLVGGAARLLIPGRSGETVLTAPDFLPATALEIAKACQAQYQRCLAETRTAWTYVSPAAMLVPGKRTGSFRLGSDTLVMDKNGESRISMEDFAVAMLDEAETPTHIQQAFTVGY</sequence>
<dbReference type="InterPro" id="IPR051606">
    <property type="entry name" value="Polyketide_Oxido-like"/>
</dbReference>
<dbReference type="InterPro" id="IPR016040">
    <property type="entry name" value="NAD(P)-bd_dom"/>
</dbReference>
<reference evidence="2" key="1">
    <citation type="journal article" date="2018" name="Nat. Biotechnol.">
        <title>A standardized bacterial taxonomy based on genome phylogeny substantially revises the tree of life.</title>
        <authorList>
            <person name="Parks D.H."/>
            <person name="Chuvochina M."/>
            <person name="Waite D.W."/>
            <person name="Rinke C."/>
            <person name="Skarshewski A."/>
            <person name="Chaumeil P.A."/>
            <person name="Hugenholtz P."/>
        </authorList>
    </citation>
    <scope>NUCLEOTIDE SEQUENCE [LARGE SCALE GENOMIC DNA]</scope>
    <source>
        <strain evidence="2">UBA11284</strain>
    </source>
</reference>
<evidence type="ECO:0000259" key="1">
    <source>
        <dbReference type="Pfam" id="PF13460"/>
    </source>
</evidence>
<proteinExistence type="predicted"/>
<dbReference type="InterPro" id="IPR036291">
    <property type="entry name" value="NAD(P)-bd_dom_sf"/>
</dbReference>
<comment type="caution">
    <text evidence="2">The sequence shown here is derived from an EMBL/GenBank/DDBJ whole genome shotgun (WGS) entry which is preliminary data.</text>
</comment>
<gene>
    <name evidence="2" type="ORF">DEO68_04935</name>
</gene>
<dbReference type="PANTHER" id="PTHR43355:SF2">
    <property type="entry name" value="FLAVIN REDUCTASE (NADPH)"/>
    <property type="match status" value="1"/>
</dbReference>
<feature type="domain" description="NAD(P)-binding" evidence="1">
    <location>
        <begin position="7"/>
        <end position="197"/>
    </location>
</feature>
<dbReference type="Pfam" id="PF13460">
    <property type="entry name" value="NAD_binding_10"/>
    <property type="match status" value="1"/>
</dbReference>
<dbReference type="GO" id="GO:0016646">
    <property type="term" value="F:oxidoreductase activity, acting on the CH-NH group of donors, NAD or NADP as acceptor"/>
    <property type="evidence" value="ECO:0007669"/>
    <property type="project" value="TreeGrafter"/>
</dbReference>
<evidence type="ECO:0000313" key="2">
    <source>
        <dbReference type="EMBL" id="HCA01527.1"/>
    </source>
</evidence>
<dbReference type="PANTHER" id="PTHR43355">
    <property type="entry name" value="FLAVIN REDUCTASE (NADPH)"/>
    <property type="match status" value="1"/>
</dbReference>
<dbReference type="EMBL" id="DOTR01000029">
    <property type="protein sequence ID" value="HCA01527.1"/>
    <property type="molecule type" value="Genomic_DNA"/>
</dbReference>
<accession>A0A3D0KDA9</accession>